<organism evidence="4 5">
    <name type="scientific">Gluconobacter cerinus</name>
    <dbReference type="NCBI Taxonomy" id="38307"/>
    <lineage>
        <taxon>Bacteria</taxon>
        <taxon>Pseudomonadati</taxon>
        <taxon>Pseudomonadota</taxon>
        <taxon>Alphaproteobacteria</taxon>
        <taxon>Acetobacterales</taxon>
        <taxon>Acetobacteraceae</taxon>
        <taxon>Gluconobacter</taxon>
    </lineage>
</organism>
<feature type="domain" description="Glucosamine inositolphosphorylceramide transferase 1 N-terminal" evidence="3">
    <location>
        <begin position="42"/>
        <end position="235"/>
    </location>
</feature>
<dbReference type="PANTHER" id="PTHR43772">
    <property type="entry name" value="ENDO-1,4-BETA-XYLANASE"/>
    <property type="match status" value="1"/>
</dbReference>
<evidence type="ECO:0000256" key="1">
    <source>
        <dbReference type="ARBA" id="ARBA00022651"/>
    </source>
</evidence>
<evidence type="ECO:0000259" key="3">
    <source>
        <dbReference type="Pfam" id="PF24793"/>
    </source>
</evidence>
<proteinExistence type="predicted"/>
<dbReference type="PATRIC" id="fig|38307.3.peg.1380"/>
<comment type="caution">
    <text evidence="4">The sequence shown here is derived from an EMBL/GenBank/DDBJ whole genome shotgun (WGS) entry which is preliminary data.</text>
</comment>
<sequence>MPFLRTDHWRCAIIHAPLADLIRAGSLNGFEVTTLPDIGDHRFLADPFGLWRDGKLHVFAEAFDYRAPKGTIDVLVYDRTGKLIQQKSVLREDWHLSYPYVFEHGGETYMLPEASASGRLTLYRAKAFPLEWEKVEAFDFREAAIDATPFHYAERWWMFWTPAGTRDERQSALHISVADSLTGPWTHLGLFLSDRAGARPGGTPVVVDGELFLPTQDCRDTYGQGIRLLKIEGLERGLPKVTPSDVLDAPAVLRRRFPDGFHTLSAAGQVTLVDVKRVGIGPRRDLMNVKRRLGLG</sequence>
<protein>
    <recommendedName>
        <fullName evidence="3">Glucosamine inositolphosphorylceramide transferase 1 N-terminal domain-containing protein</fullName>
    </recommendedName>
</protein>
<dbReference type="PANTHER" id="PTHR43772:SF2">
    <property type="entry name" value="PUTATIVE (AFU_ORTHOLOGUE AFUA_2G04480)-RELATED"/>
    <property type="match status" value="1"/>
</dbReference>
<dbReference type="SUPFAM" id="SSF75005">
    <property type="entry name" value="Arabinanase/levansucrase/invertase"/>
    <property type="match status" value="1"/>
</dbReference>
<dbReference type="AlphaFoldDB" id="A0A1B6VN40"/>
<dbReference type="Gene3D" id="2.115.10.20">
    <property type="entry name" value="Glycosyl hydrolase domain, family 43"/>
    <property type="match status" value="1"/>
</dbReference>
<name>A0A1B6VN40_9PROT</name>
<accession>A0A1B6VN40</accession>
<dbReference type="InterPro" id="IPR052176">
    <property type="entry name" value="Glycosyl_Hydrlase_43_Enz"/>
</dbReference>
<dbReference type="Pfam" id="PF24793">
    <property type="entry name" value="GINT1_N"/>
    <property type="match status" value="1"/>
</dbReference>
<evidence type="ECO:0000313" key="4">
    <source>
        <dbReference type="EMBL" id="OAJ68636.1"/>
    </source>
</evidence>
<dbReference type="OrthoDB" id="3771157at2"/>
<evidence type="ECO:0000256" key="2">
    <source>
        <dbReference type="ARBA" id="ARBA00023277"/>
    </source>
</evidence>
<keyword evidence="2" id="KW-0119">Carbohydrate metabolism</keyword>
<dbReference type="GO" id="GO:0045493">
    <property type="term" value="P:xylan catabolic process"/>
    <property type="evidence" value="ECO:0007669"/>
    <property type="project" value="UniProtKB-KW"/>
</dbReference>
<dbReference type="InterPro" id="IPR023296">
    <property type="entry name" value="Glyco_hydro_beta-prop_sf"/>
</dbReference>
<gene>
    <name evidence="4" type="ORF">A0123_01344</name>
</gene>
<reference evidence="4 5" key="1">
    <citation type="submission" date="2016-03" db="EMBL/GenBank/DDBJ databases">
        <title>Draft genome sequence of Gluconobacter cerinus strain CECT 9110.</title>
        <authorList>
            <person name="Sainz F."/>
            <person name="Mas A."/>
            <person name="Torija M.J."/>
        </authorList>
    </citation>
    <scope>NUCLEOTIDE SEQUENCE [LARGE SCALE GENOMIC DNA]</scope>
    <source>
        <strain evidence="4 5">CECT 9110</strain>
    </source>
</reference>
<keyword evidence="1" id="KW-0858">Xylan degradation</keyword>
<dbReference type="Proteomes" id="UP000077786">
    <property type="component" value="Unassembled WGS sequence"/>
</dbReference>
<evidence type="ECO:0000313" key="5">
    <source>
        <dbReference type="Proteomes" id="UP000077786"/>
    </source>
</evidence>
<dbReference type="EMBL" id="LUTU01000005">
    <property type="protein sequence ID" value="OAJ68636.1"/>
    <property type="molecule type" value="Genomic_DNA"/>
</dbReference>
<dbReference type="InterPro" id="IPR056442">
    <property type="entry name" value="GINT1_N"/>
</dbReference>
<dbReference type="RefSeq" id="WP_064274091.1">
    <property type="nucleotide sequence ID" value="NZ_LUTU01000005.1"/>
</dbReference>
<keyword evidence="1" id="KW-0624">Polysaccharide degradation</keyword>